<keyword evidence="3" id="KW-1185">Reference proteome</keyword>
<reference evidence="2 3" key="1">
    <citation type="submission" date="2024-04" db="EMBL/GenBank/DDBJ databases">
        <authorList>
            <person name="Rising A."/>
            <person name="Reimegard J."/>
            <person name="Sonavane S."/>
            <person name="Akerstrom W."/>
            <person name="Nylinder S."/>
            <person name="Hedman E."/>
            <person name="Kallberg Y."/>
        </authorList>
    </citation>
    <scope>NUCLEOTIDE SEQUENCE [LARGE SCALE GENOMIC DNA]</scope>
</reference>
<dbReference type="EMBL" id="CAXIEN010000858">
    <property type="protein sequence ID" value="CAL1301815.1"/>
    <property type="molecule type" value="Genomic_DNA"/>
</dbReference>
<comment type="caution">
    <text evidence="2">The sequence shown here is derived from an EMBL/GenBank/DDBJ whole genome shotgun (WGS) entry which is preliminary data.</text>
</comment>
<evidence type="ECO:0000256" key="1">
    <source>
        <dbReference type="SAM" id="MobiDB-lite"/>
    </source>
</evidence>
<proteinExistence type="predicted"/>
<sequence length="76" mass="7994">MAAELTTVPRGLPDPFSSPTTFMNPLRCSEMGERPRWPPSDEGPAADMAAQTTSHFLTRCSSRGAATTGPAIDTAA</sequence>
<name>A0AAV2C1Q3_9ARAC</name>
<organism evidence="2 3">
    <name type="scientific">Larinioides sclopetarius</name>
    <dbReference type="NCBI Taxonomy" id="280406"/>
    <lineage>
        <taxon>Eukaryota</taxon>
        <taxon>Metazoa</taxon>
        <taxon>Ecdysozoa</taxon>
        <taxon>Arthropoda</taxon>
        <taxon>Chelicerata</taxon>
        <taxon>Arachnida</taxon>
        <taxon>Araneae</taxon>
        <taxon>Araneomorphae</taxon>
        <taxon>Entelegynae</taxon>
        <taxon>Araneoidea</taxon>
        <taxon>Araneidae</taxon>
        <taxon>Larinioides</taxon>
    </lineage>
</organism>
<accession>A0AAV2C1Q3</accession>
<dbReference type="Proteomes" id="UP001497382">
    <property type="component" value="Unassembled WGS sequence"/>
</dbReference>
<dbReference type="AlphaFoldDB" id="A0AAV2C1Q3"/>
<protein>
    <submittedName>
        <fullName evidence="2">Uncharacterized protein</fullName>
    </submittedName>
</protein>
<evidence type="ECO:0000313" key="2">
    <source>
        <dbReference type="EMBL" id="CAL1301815.1"/>
    </source>
</evidence>
<evidence type="ECO:0000313" key="3">
    <source>
        <dbReference type="Proteomes" id="UP001497382"/>
    </source>
</evidence>
<gene>
    <name evidence="2" type="ORF">LARSCL_LOCUS22714</name>
</gene>
<feature type="region of interest" description="Disordered" evidence="1">
    <location>
        <begin position="57"/>
        <end position="76"/>
    </location>
</feature>
<feature type="region of interest" description="Disordered" evidence="1">
    <location>
        <begin position="1"/>
        <end position="22"/>
    </location>
</feature>